<proteinExistence type="predicted"/>
<feature type="transmembrane region" description="Helical" evidence="6">
    <location>
        <begin position="393"/>
        <end position="414"/>
    </location>
</feature>
<evidence type="ECO:0000256" key="2">
    <source>
        <dbReference type="ARBA" id="ARBA00022692"/>
    </source>
</evidence>
<evidence type="ECO:0000256" key="6">
    <source>
        <dbReference type="SAM" id="Phobius"/>
    </source>
</evidence>
<dbReference type="PROSITE" id="PS50850">
    <property type="entry name" value="MFS"/>
    <property type="match status" value="1"/>
</dbReference>
<feature type="transmembrane region" description="Helical" evidence="6">
    <location>
        <begin position="258"/>
        <end position="279"/>
    </location>
</feature>
<dbReference type="InterPro" id="IPR036259">
    <property type="entry name" value="MFS_trans_sf"/>
</dbReference>
<feature type="transmembrane region" description="Helical" evidence="6">
    <location>
        <begin position="358"/>
        <end position="381"/>
    </location>
</feature>
<dbReference type="EMBL" id="CP097218">
    <property type="protein sequence ID" value="UQN28845.1"/>
    <property type="molecule type" value="Genomic_DNA"/>
</dbReference>
<dbReference type="PANTHER" id="PTHR11662">
    <property type="entry name" value="SOLUTE CARRIER FAMILY 17"/>
    <property type="match status" value="1"/>
</dbReference>
<feature type="transmembrane region" description="Helical" evidence="6">
    <location>
        <begin position="61"/>
        <end position="80"/>
    </location>
</feature>
<keyword evidence="9" id="KW-1185">Reference proteome</keyword>
<evidence type="ECO:0000313" key="8">
    <source>
        <dbReference type="EMBL" id="UQN28845.1"/>
    </source>
</evidence>
<evidence type="ECO:0000256" key="3">
    <source>
        <dbReference type="ARBA" id="ARBA00022989"/>
    </source>
</evidence>
<feature type="transmembrane region" description="Helical" evidence="6">
    <location>
        <begin position="333"/>
        <end position="352"/>
    </location>
</feature>
<organism evidence="8 9">
    <name type="scientific">Brachybacterium kimchii</name>
    <dbReference type="NCBI Taxonomy" id="2942909"/>
    <lineage>
        <taxon>Bacteria</taxon>
        <taxon>Bacillati</taxon>
        <taxon>Actinomycetota</taxon>
        <taxon>Actinomycetes</taxon>
        <taxon>Micrococcales</taxon>
        <taxon>Dermabacteraceae</taxon>
        <taxon>Brachybacterium</taxon>
    </lineage>
</organism>
<reference evidence="8" key="1">
    <citation type="submission" date="2022-05" db="EMBL/GenBank/DDBJ databases">
        <title>Genomic analysis of Brachybacterium sp. CBA3104.</title>
        <authorList>
            <person name="Roh S.W."/>
            <person name="Kim Y.B."/>
            <person name="Kim Y."/>
        </authorList>
    </citation>
    <scope>NUCLEOTIDE SEQUENCE</scope>
    <source>
        <strain evidence="8">CBA3104</strain>
    </source>
</reference>
<evidence type="ECO:0000256" key="5">
    <source>
        <dbReference type="SAM" id="MobiDB-lite"/>
    </source>
</evidence>
<feature type="transmembrane region" description="Helical" evidence="6">
    <location>
        <begin position="291"/>
        <end position="312"/>
    </location>
</feature>
<comment type="subcellular location">
    <subcellularLocation>
        <location evidence="1">Cell membrane</location>
        <topology evidence="1">Multi-pass membrane protein</topology>
    </subcellularLocation>
</comment>
<keyword evidence="2 6" id="KW-0812">Transmembrane</keyword>
<evidence type="ECO:0000313" key="9">
    <source>
        <dbReference type="Proteomes" id="UP001055868"/>
    </source>
</evidence>
<evidence type="ECO:0000259" key="7">
    <source>
        <dbReference type="PROSITE" id="PS50850"/>
    </source>
</evidence>
<gene>
    <name evidence="8" type="ORF">M4486_14610</name>
</gene>
<accession>A0ABY4N2Q6</accession>
<dbReference type="SUPFAM" id="SSF103473">
    <property type="entry name" value="MFS general substrate transporter"/>
    <property type="match status" value="1"/>
</dbReference>
<feature type="transmembrane region" description="Helical" evidence="6">
    <location>
        <begin position="420"/>
        <end position="443"/>
    </location>
</feature>
<dbReference type="CDD" id="cd17319">
    <property type="entry name" value="MFS_ExuT_GudP_like"/>
    <property type="match status" value="1"/>
</dbReference>
<feature type="compositionally biased region" description="Low complexity" evidence="5">
    <location>
        <begin position="221"/>
        <end position="235"/>
    </location>
</feature>
<dbReference type="InterPro" id="IPR011701">
    <property type="entry name" value="MFS"/>
</dbReference>
<dbReference type="Proteomes" id="UP001055868">
    <property type="component" value="Chromosome"/>
</dbReference>
<dbReference type="InterPro" id="IPR020846">
    <property type="entry name" value="MFS_dom"/>
</dbReference>
<dbReference type="PANTHER" id="PTHR11662:SF399">
    <property type="entry name" value="FI19708P1-RELATED"/>
    <property type="match status" value="1"/>
</dbReference>
<evidence type="ECO:0000256" key="4">
    <source>
        <dbReference type="ARBA" id="ARBA00023136"/>
    </source>
</evidence>
<protein>
    <submittedName>
        <fullName evidence="8">MFS transporter</fullName>
    </submittedName>
</protein>
<name>A0ABY4N2Q6_9MICO</name>
<dbReference type="InterPro" id="IPR050382">
    <property type="entry name" value="MFS_Na/Anion_cotransporter"/>
</dbReference>
<dbReference type="RefSeq" id="WP_249477960.1">
    <property type="nucleotide sequence ID" value="NZ_CP097218.1"/>
</dbReference>
<sequence>MTAPSAARRPARSRPTRKRFGIFAILWLLVLLNYVDRSTLSIALPYMSEDLSITPALQGWILSLFFWTYLVFQVPGGWLLDRFGPRRVVSAAGALWGLLQASIGLMTSGLGLGVARLGLGAFEAPTAPSGSKLNSEWLPASERARGATFIDMAGAFGSAIGGVLVTGIIGVFGSWRWAFVVTGLLTVVLAVVYFIYVRDTPEEHAGVDEDELRHIRQRVPAESAESAGSDGDSAAVPEVVSPDSPLPRLTDYARSTSWWGFWLGRLGWATVWWGIISWTPSYLADARGFDLLSLGGATFAVFGMGVVGQLVAGALADWGRARFGSYNRVMKTILVGSGLAMVVTVFLIPTVSSSLACLVMLALAVFFTNFGGLYWAIPAWLAPPSQVGKVGSVMNMASSLGGALAPVAMGYAIGAADGSYAGAFVFLGLAAALYLIGSAVINFGRPLAVAGSR</sequence>
<keyword evidence="3 6" id="KW-1133">Transmembrane helix</keyword>
<feature type="region of interest" description="Disordered" evidence="5">
    <location>
        <begin position="221"/>
        <end position="240"/>
    </location>
</feature>
<dbReference type="Pfam" id="PF07690">
    <property type="entry name" value="MFS_1"/>
    <property type="match status" value="1"/>
</dbReference>
<evidence type="ECO:0000256" key="1">
    <source>
        <dbReference type="ARBA" id="ARBA00004651"/>
    </source>
</evidence>
<feature type="transmembrane region" description="Helical" evidence="6">
    <location>
        <begin position="177"/>
        <end position="196"/>
    </location>
</feature>
<dbReference type="Gene3D" id="1.20.1250.20">
    <property type="entry name" value="MFS general substrate transporter like domains"/>
    <property type="match status" value="2"/>
</dbReference>
<keyword evidence="4 6" id="KW-0472">Membrane</keyword>
<feature type="domain" description="Major facilitator superfamily (MFS) profile" evidence="7">
    <location>
        <begin position="22"/>
        <end position="449"/>
    </location>
</feature>
<feature type="transmembrane region" description="Helical" evidence="6">
    <location>
        <begin position="149"/>
        <end position="171"/>
    </location>
</feature>